<reference evidence="2 3" key="1">
    <citation type="submission" date="2019-02" db="EMBL/GenBank/DDBJ databases">
        <title>Deep-cultivation of Planctomycetes and their phenomic and genomic characterization uncovers novel biology.</title>
        <authorList>
            <person name="Wiegand S."/>
            <person name="Jogler M."/>
            <person name="Boedeker C."/>
            <person name="Pinto D."/>
            <person name="Vollmers J."/>
            <person name="Rivas-Marin E."/>
            <person name="Kohn T."/>
            <person name="Peeters S.H."/>
            <person name="Heuer A."/>
            <person name="Rast P."/>
            <person name="Oberbeckmann S."/>
            <person name="Bunk B."/>
            <person name="Jeske O."/>
            <person name="Meyerdierks A."/>
            <person name="Storesund J.E."/>
            <person name="Kallscheuer N."/>
            <person name="Luecker S."/>
            <person name="Lage O.M."/>
            <person name="Pohl T."/>
            <person name="Merkel B.J."/>
            <person name="Hornburger P."/>
            <person name="Mueller R.-W."/>
            <person name="Bruemmer F."/>
            <person name="Labrenz M."/>
            <person name="Spormann A.M."/>
            <person name="Op Den Camp H."/>
            <person name="Overmann J."/>
            <person name="Amann R."/>
            <person name="Jetten M.S.M."/>
            <person name="Mascher T."/>
            <person name="Medema M.H."/>
            <person name="Devos D.P."/>
            <person name="Kaster A.-K."/>
            <person name="Ovreas L."/>
            <person name="Rohde M."/>
            <person name="Galperin M.Y."/>
            <person name="Jogler C."/>
        </authorList>
    </citation>
    <scope>NUCLEOTIDE SEQUENCE [LARGE SCALE GENOMIC DNA]</scope>
    <source>
        <strain evidence="2 3">Pla108</strain>
    </source>
</reference>
<name>A0A5C6A8C6_9BACT</name>
<evidence type="ECO:0000256" key="1">
    <source>
        <dbReference type="SAM" id="SignalP"/>
    </source>
</evidence>
<dbReference type="AlphaFoldDB" id="A0A5C6A8C6"/>
<dbReference type="RefSeq" id="WP_197526558.1">
    <property type="nucleotide sequence ID" value="NZ_SJPR01000004.1"/>
</dbReference>
<evidence type="ECO:0000313" key="2">
    <source>
        <dbReference type="EMBL" id="TWT95799.1"/>
    </source>
</evidence>
<protein>
    <recommendedName>
        <fullName evidence="4">Autotransporter-associated beta strand repeat protein</fullName>
    </recommendedName>
</protein>
<feature type="signal peptide" evidence="1">
    <location>
        <begin position="1"/>
        <end position="29"/>
    </location>
</feature>
<dbReference type="Proteomes" id="UP000317421">
    <property type="component" value="Unassembled WGS sequence"/>
</dbReference>
<proteinExistence type="predicted"/>
<organism evidence="2 3">
    <name type="scientific">Botrimarina colliarenosi</name>
    <dbReference type="NCBI Taxonomy" id="2528001"/>
    <lineage>
        <taxon>Bacteria</taxon>
        <taxon>Pseudomonadati</taxon>
        <taxon>Planctomycetota</taxon>
        <taxon>Planctomycetia</taxon>
        <taxon>Pirellulales</taxon>
        <taxon>Lacipirellulaceae</taxon>
        <taxon>Botrimarina</taxon>
    </lineage>
</organism>
<comment type="caution">
    <text evidence="2">The sequence shown here is derived from an EMBL/GenBank/DDBJ whole genome shotgun (WGS) entry which is preliminary data.</text>
</comment>
<evidence type="ECO:0008006" key="4">
    <source>
        <dbReference type="Google" id="ProtNLM"/>
    </source>
</evidence>
<accession>A0A5C6A8C6</accession>
<evidence type="ECO:0000313" key="3">
    <source>
        <dbReference type="Proteomes" id="UP000317421"/>
    </source>
</evidence>
<gene>
    <name evidence="2" type="ORF">Pla108_28760</name>
</gene>
<keyword evidence="1" id="KW-0732">Signal</keyword>
<feature type="chain" id="PRO_5022916851" description="Autotransporter-associated beta strand repeat protein" evidence="1">
    <location>
        <begin position="30"/>
        <end position="1063"/>
    </location>
</feature>
<dbReference type="PROSITE" id="PS51318">
    <property type="entry name" value="TAT"/>
    <property type="match status" value="1"/>
</dbReference>
<dbReference type="EMBL" id="SJPR01000004">
    <property type="protein sequence ID" value="TWT95799.1"/>
    <property type="molecule type" value="Genomic_DNA"/>
</dbReference>
<sequence length="1063" mass="109617" precursor="true">MTPRSMRRSILAGVAVVTAALLATAPAGANSPSARFWFSLSPTQPYEFTSYGPLGAQPGAPRMELIENTSGSIYLWARPQTDLSNQLLRLQNISLNLVLDGNTSPAIEIDDVLINNPPSDSVATNNRFAVVVDSAHQQMVDAGGETKVYPVVSSSGVTRFGGFTVTSPTATTGIGPVCTGDCLGGPTEPAWLLARIDLTGQAAGMVQGSLQVGSMAITHEGETTPFTKVRFGADPKLYEAATQREMTLDVTPEVELLVVDSLAGDYNHDNRVDAADYTAWRDTYGATGANLPADSDGDLQIGPGDYGVWRATYGSVSGCANAVPEPTPLVLAALIAVATAVGLRRVPRTALLAAAVAMGHATEARAVLLDANWNFVGDGNWSNSFNWDTPTAPNNGADTYDVMIGPLFAFPYAVTVDVPVTIDGLSVADPDATLDIQNSSFVVNSTLDPFIGVLKLSGAMASLESVSGDPVVIEQSLLSEAGSGLLNAASLTNNSLIHVTSGALSVFTGGSIQNNNEFQVDAGAELNLLPGVAYAHTGPAVLRGSGTFAVDSDASGSIDLFDTFTNGALVSPGNSPGILTIAGNYTQTTSGTLEIEITGLTAGSKHDRLDVGSGATLAGQLDLAISSFTPSASTEITILTAGATVSGGFDYVHVTGLPSTVAQRVVYNASDVRVQFVATSTPTFTATGTGASWSTAFGGSAPDSTSIVTLFTNVPGGADQTVTVSAPTVGTVPNAAHSLLLSDTTDNITLAISNTYLSVSTTTTIGLNGALELVGTSLLATESLAVQGGGRFAGGGDVVGDVAVGFTGAGVASFDPVNSLQVTGDYAQAATGRLAIEIPGDPLSGNDNLTVTGNVALGGILEIDATDLTNPEFTPGAAYDLVYYEGSLSGEFDRVNVVGRDDIYFEIDYGSGTSNSEAFARSLSAELSSLEVASATGYYRGDGDNDGDIDQYDAQVFAAMLLDNELDTFTYIENSQSKVAAASFIDAFDFVELTTGLRVVDFYDIPRFAQALADFQGQSLATAYATIDAAIVEAQLRASVPEPGAAWLLAATCLLGLPFGRSR</sequence>
<keyword evidence="3" id="KW-1185">Reference proteome</keyword>
<dbReference type="InterPro" id="IPR006311">
    <property type="entry name" value="TAT_signal"/>
</dbReference>